<feature type="compositionally biased region" description="Polar residues" evidence="1">
    <location>
        <begin position="325"/>
        <end position="336"/>
    </location>
</feature>
<evidence type="ECO:0000313" key="2">
    <source>
        <dbReference type="EMBL" id="KAH7132371.1"/>
    </source>
</evidence>
<dbReference type="EMBL" id="JAGMWT010000003">
    <property type="protein sequence ID" value="KAH7132371.1"/>
    <property type="molecule type" value="Genomic_DNA"/>
</dbReference>
<proteinExistence type="predicted"/>
<sequence length="382" mass="40971">MQDCRSDAAGRSGFGPLSVAAEGFGVAKVATCAYGSGYQQGNGITMSFGGEDEEAERWTSGEGAATFCGHDAPVSPVTTPRCVLLCMKQRLFAGPRGKGCFFSPGWSGSEATVGEDDGGGFGVGVVVEVEVVEEAGRLAGSRIAPTQYSHRGSTGQDGREEKCGGMLRGGAEREAHRIVFTAWQKSEKCQKWSKKGTWQAGLPRRWSEEAALRVGIKRGRRGRDTLLVVARSGFSRGGHAMPCHAAMRWNLEGCFNRWTGGSVMGCGFIGGPSCRRAAWKEDARTHRAPSSRSRTTAAAAAAAAAVPVPNPGQQAGKQASRAGATDSNLTDSQQDANAEAEQQQQQQQQQQKQKQKRQQRPNSKERALEHRRGPREVMRCRP</sequence>
<gene>
    <name evidence="2" type="ORF">B0J11DRAFT_600839</name>
</gene>
<protein>
    <submittedName>
        <fullName evidence="2">Uncharacterized protein</fullName>
    </submittedName>
</protein>
<feature type="compositionally biased region" description="Low complexity" evidence="1">
    <location>
        <begin position="342"/>
        <end position="352"/>
    </location>
</feature>
<feature type="compositionally biased region" description="Basic and acidic residues" evidence="1">
    <location>
        <begin position="362"/>
        <end position="382"/>
    </location>
</feature>
<feature type="region of interest" description="Disordered" evidence="1">
    <location>
        <begin position="283"/>
        <end position="382"/>
    </location>
</feature>
<evidence type="ECO:0000256" key="1">
    <source>
        <dbReference type="SAM" id="MobiDB-lite"/>
    </source>
</evidence>
<dbReference type="AlphaFoldDB" id="A0A9P9E9D3"/>
<comment type="caution">
    <text evidence="2">The sequence shown here is derived from an EMBL/GenBank/DDBJ whole genome shotgun (WGS) entry which is preliminary data.</text>
</comment>
<feature type="compositionally biased region" description="Low complexity" evidence="1">
    <location>
        <begin position="288"/>
        <end position="305"/>
    </location>
</feature>
<name>A0A9P9E9D3_9PLEO</name>
<dbReference type="Proteomes" id="UP000700596">
    <property type="component" value="Unassembled WGS sequence"/>
</dbReference>
<reference evidence="2" key="1">
    <citation type="journal article" date="2021" name="Nat. Commun.">
        <title>Genetic determinants of endophytism in the Arabidopsis root mycobiome.</title>
        <authorList>
            <person name="Mesny F."/>
            <person name="Miyauchi S."/>
            <person name="Thiergart T."/>
            <person name="Pickel B."/>
            <person name="Atanasova L."/>
            <person name="Karlsson M."/>
            <person name="Huettel B."/>
            <person name="Barry K.W."/>
            <person name="Haridas S."/>
            <person name="Chen C."/>
            <person name="Bauer D."/>
            <person name="Andreopoulos W."/>
            <person name="Pangilinan J."/>
            <person name="LaButti K."/>
            <person name="Riley R."/>
            <person name="Lipzen A."/>
            <person name="Clum A."/>
            <person name="Drula E."/>
            <person name="Henrissat B."/>
            <person name="Kohler A."/>
            <person name="Grigoriev I.V."/>
            <person name="Martin F.M."/>
            <person name="Hacquard S."/>
        </authorList>
    </citation>
    <scope>NUCLEOTIDE SEQUENCE</scope>
    <source>
        <strain evidence="2">MPI-CAGE-CH-0243</strain>
    </source>
</reference>
<accession>A0A9P9E9D3</accession>
<organism evidence="2 3">
    <name type="scientific">Dendryphion nanum</name>
    <dbReference type="NCBI Taxonomy" id="256645"/>
    <lineage>
        <taxon>Eukaryota</taxon>
        <taxon>Fungi</taxon>
        <taxon>Dikarya</taxon>
        <taxon>Ascomycota</taxon>
        <taxon>Pezizomycotina</taxon>
        <taxon>Dothideomycetes</taxon>
        <taxon>Pleosporomycetidae</taxon>
        <taxon>Pleosporales</taxon>
        <taxon>Torulaceae</taxon>
        <taxon>Dendryphion</taxon>
    </lineage>
</organism>
<keyword evidence="3" id="KW-1185">Reference proteome</keyword>
<evidence type="ECO:0000313" key="3">
    <source>
        <dbReference type="Proteomes" id="UP000700596"/>
    </source>
</evidence>